<feature type="domain" description="VPS9" evidence="3">
    <location>
        <begin position="343"/>
        <end position="481"/>
    </location>
</feature>
<dbReference type="GO" id="GO:0030139">
    <property type="term" value="C:endocytic vesicle"/>
    <property type="evidence" value="ECO:0007669"/>
    <property type="project" value="TreeGrafter"/>
</dbReference>
<dbReference type="PANTHER" id="PTHR23101:SF25">
    <property type="entry name" value="GTPASE-ACTIVATING PROTEIN AND VPS9 DOMAIN-CONTAINING PROTEIN 1"/>
    <property type="match status" value="1"/>
</dbReference>
<feature type="compositionally biased region" description="Polar residues" evidence="1">
    <location>
        <begin position="56"/>
        <end position="67"/>
    </location>
</feature>
<evidence type="ECO:0000313" key="5">
    <source>
        <dbReference type="Proteomes" id="UP000053477"/>
    </source>
</evidence>
<proteinExistence type="predicted"/>
<dbReference type="Gene3D" id="1.20.1050.80">
    <property type="entry name" value="VPS9 domain"/>
    <property type="match status" value="1"/>
</dbReference>
<gene>
    <name evidence="4" type="ORF">SCHPADRAFT_921737</name>
</gene>
<dbReference type="PROSITE" id="PS51140">
    <property type="entry name" value="CUE"/>
    <property type="match status" value="1"/>
</dbReference>
<dbReference type="GO" id="GO:0031267">
    <property type="term" value="F:small GTPase binding"/>
    <property type="evidence" value="ECO:0007669"/>
    <property type="project" value="TreeGrafter"/>
</dbReference>
<dbReference type="PROSITE" id="PS51205">
    <property type="entry name" value="VPS9"/>
    <property type="match status" value="1"/>
</dbReference>
<dbReference type="GO" id="GO:0043130">
    <property type="term" value="F:ubiquitin binding"/>
    <property type="evidence" value="ECO:0007669"/>
    <property type="project" value="InterPro"/>
</dbReference>
<dbReference type="Proteomes" id="UP000053477">
    <property type="component" value="Unassembled WGS sequence"/>
</dbReference>
<dbReference type="SUPFAM" id="SSF46934">
    <property type="entry name" value="UBA-like"/>
    <property type="match status" value="1"/>
</dbReference>
<organism evidence="4 5">
    <name type="scientific">Schizopora paradoxa</name>
    <dbReference type="NCBI Taxonomy" id="27342"/>
    <lineage>
        <taxon>Eukaryota</taxon>
        <taxon>Fungi</taxon>
        <taxon>Dikarya</taxon>
        <taxon>Basidiomycota</taxon>
        <taxon>Agaricomycotina</taxon>
        <taxon>Agaricomycetes</taxon>
        <taxon>Hymenochaetales</taxon>
        <taxon>Schizoporaceae</taxon>
        <taxon>Schizopora</taxon>
    </lineage>
</organism>
<dbReference type="OrthoDB" id="300289at2759"/>
<feature type="region of interest" description="Disordered" evidence="1">
    <location>
        <begin position="497"/>
        <end position="543"/>
    </location>
</feature>
<dbReference type="Pfam" id="PF02204">
    <property type="entry name" value="VPS9"/>
    <property type="match status" value="1"/>
</dbReference>
<feature type="region of interest" description="Disordered" evidence="1">
    <location>
        <begin position="102"/>
        <end position="149"/>
    </location>
</feature>
<dbReference type="Pfam" id="PF02845">
    <property type="entry name" value="CUE"/>
    <property type="match status" value="1"/>
</dbReference>
<feature type="compositionally biased region" description="Polar residues" evidence="1">
    <location>
        <begin position="700"/>
        <end position="714"/>
    </location>
</feature>
<evidence type="ECO:0000259" key="2">
    <source>
        <dbReference type="PROSITE" id="PS51140"/>
    </source>
</evidence>
<dbReference type="InterPro" id="IPR037191">
    <property type="entry name" value="VPS9_dom_sf"/>
</dbReference>
<dbReference type="SMART" id="SM00167">
    <property type="entry name" value="VPS9"/>
    <property type="match status" value="1"/>
</dbReference>
<protein>
    <recommendedName>
        <fullName evidence="6">VPS9 domain-containing protein</fullName>
    </recommendedName>
</protein>
<evidence type="ECO:0000259" key="3">
    <source>
        <dbReference type="PROSITE" id="PS51205"/>
    </source>
</evidence>
<feature type="compositionally biased region" description="Basic and acidic residues" evidence="1">
    <location>
        <begin position="619"/>
        <end position="628"/>
    </location>
</feature>
<name>A0A0H2S3K9_9AGAM</name>
<dbReference type="GO" id="GO:0005829">
    <property type="term" value="C:cytosol"/>
    <property type="evidence" value="ECO:0007669"/>
    <property type="project" value="TreeGrafter"/>
</dbReference>
<reference evidence="4 5" key="1">
    <citation type="submission" date="2015-04" db="EMBL/GenBank/DDBJ databases">
        <title>Complete genome sequence of Schizopora paradoxa KUC8140, a cosmopolitan wood degrader in East Asia.</title>
        <authorList>
            <consortium name="DOE Joint Genome Institute"/>
            <person name="Min B."/>
            <person name="Park H."/>
            <person name="Jang Y."/>
            <person name="Kim J.-J."/>
            <person name="Kim K.H."/>
            <person name="Pangilinan J."/>
            <person name="Lipzen A."/>
            <person name="Riley R."/>
            <person name="Grigoriev I.V."/>
            <person name="Spatafora J.W."/>
            <person name="Choi I.-G."/>
        </authorList>
    </citation>
    <scope>NUCLEOTIDE SEQUENCE [LARGE SCALE GENOMIC DNA]</scope>
    <source>
        <strain evidence="4 5">KUC8140</strain>
    </source>
</reference>
<dbReference type="InParanoid" id="A0A0H2S3K9"/>
<dbReference type="InterPro" id="IPR045046">
    <property type="entry name" value="Vps9-like"/>
</dbReference>
<dbReference type="Gene3D" id="1.10.246.120">
    <property type="match status" value="1"/>
</dbReference>
<dbReference type="GO" id="GO:0005085">
    <property type="term" value="F:guanyl-nucleotide exchange factor activity"/>
    <property type="evidence" value="ECO:0007669"/>
    <property type="project" value="InterPro"/>
</dbReference>
<dbReference type="PANTHER" id="PTHR23101">
    <property type="entry name" value="RAB GDP/GTP EXCHANGE FACTOR"/>
    <property type="match status" value="1"/>
</dbReference>
<dbReference type="InterPro" id="IPR003892">
    <property type="entry name" value="CUE"/>
</dbReference>
<dbReference type="AlphaFoldDB" id="A0A0H2S3K9"/>
<feature type="compositionally biased region" description="Low complexity" evidence="1">
    <location>
        <begin position="665"/>
        <end position="682"/>
    </location>
</feature>
<feature type="region of interest" description="Disordered" evidence="1">
    <location>
        <begin position="591"/>
        <end position="731"/>
    </location>
</feature>
<dbReference type="SUPFAM" id="SSF109993">
    <property type="entry name" value="VPS9 domain"/>
    <property type="match status" value="1"/>
</dbReference>
<evidence type="ECO:0000256" key="1">
    <source>
        <dbReference type="SAM" id="MobiDB-lite"/>
    </source>
</evidence>
<feature type="domain" description="CUE" evidence="2">
    <location>
        <begin position="745"/>
        <end position="788"/>
    </location>
</feature>
<dbReference type="STRING" id="27342.A0A0H2S3K9"/>
<feature type="region of interest" description="Disordered" evidence="1">
    <location>
        <begin position="162"/>
        <end position="236"/>
    </location>
</feature>
<dbReference type="FunCoup" id="A0A0H2S3K9">
    <property type="interactions" value="66"/>
</dbReference>
<evidence type="ECO:0000313" key="4">
    <source>
        <dbReference type="EMBL" id="KLO11531.1"/>
    </source>
</evidence>
<dbReference type="InterPro" id="IPR009060">
    <property type="entry name" value="UBA-like_sf"/>
</dbReference>
<dbReference type="Gene3D" id="1.10.8.10">
    <property type="entry name" value="DNA helicase RuvA subunit, C-terminal domain"/>
    <property type="match status" value="1"/>
</dbReference>
<dbReference type="Pfam" id="PF18151">
    <property type="entry name" value="DUF5601"/>
    <property type="match status" value="1"/>
</dbReference>
<feature type="region of interest" description="Disordered" evidence="1">
    <location>
        <begin position="1"/>
        <end position="79"/>
    </location>
</feature>
<keyword evidence="5" id="KW-1185">Reference proteome</keyword>
<dbReference type="EMBL" id="KQ085998">
    <property type="protein sequence ID" value="KLO11531.1"/>
    <property type="molecule type" value="Genomic_DNA"/>
</dbReference>
<sequence>MTERQEAQETVQDAVVDRNEEDCNPWQEQADRTHISLHRLQTPDPRELEEELAGIQLSSVAESSNIANDDDERGRRTSAEVLEQFDPLANSVEADAKAAWVSAEGHLPQSNSKLLENEELPNKPDSPSGHRPASPSSPPPKPSVDASSSLTFPSLASLAKSFSLPKSRSRSMDAKAEPSVLSPNSISTFATQQLPRHSIEQRKNEQPSPSTPSADEVPGSSTPPPPSGSLRGGENTTFDFQKFLDQMKSRSAEPVAKYLRSFLANFSKRSLTVNDQIKVINDFLRFICDRMRESDIWRSANDAEFDMAMEAMEKLVMNRLYEYTFTPQLREAIPPRRITTDDLERDRVLGQRIALFGWIEEKHLDIPEGQESRGFLMFAQQELLKINHYKAPRDKLICILNCCKVIFGLIRHLHKEENADSFVPILIYVVLQANPPNLLSNIEYINRFRNPEKLQSEAGYYLSSLMGAVSFIETMDHSSLSHITAEEFERNVEIAISNLPGSPMPSDKAPSPDLPQTPKNSKARMDSLPMSSPHAGEESAQPLSLSLGQGLAGLSVAEDTTRRFLQRTGDTLSKPLSALGRMLGEVMDGLDREVQPSGPSTSHGGVGSYLPGPFAPFDLAKDREREQGARASSVPSTPFRGPEGPSAQPQVFQAPYKTRIRNTQPRSGLSTPGTPTSGRSTPDVTPSRNGPIQIPFREPSSLTLPSNFLRSSSPAPDGFALSRTPSPGLDIPGLQAEIDQAHERAADEALGSLTQMFPTADREVLHWVLEAEQGDLGRSIEKMLEISESK</sequence>
<feature type="compositionally biased region" description="Polar residues" evidence="1">
    <location>
        <begin position="181"/>
        <end position="195"/>
    </location>
</feature>
<dbReference type="GO" id="GO:0016192">
    <property type="term" value="P:vesicle-mediated transport"/>
    <property type="evidence" value="ECO:0007669"/>
    <property type="project" value="InterPro"/>
</dbReference>
<accession>A0A0H2S3K9</accession>
<evidence type="ECO:0008006" key="6">
    <source>
        <dbReference type="Google" id="ProtNLM"/>
    </source>
</evidence>
<dbReference type="InterPro" id="IPR003123">
    <property type="entry name" value="VPS9"/>
</dbReference>
<dbReference type="CDD" id="cd14279">
    <property type="entry name" value="CUE"/>
    <property type="match status" value="1"/>
</dbReference>
<dbReference type="InterPro" id="IPR041545">
    <property type="entry name" value="DUF5601"/>
</dbReference>